<dbReference type="HAMAP" id="MF_00283">
    <property type="entry name" value="Phe_tRNA_synth_beta1"/>
    <property type="match status" value="1"/>
</dbReference>
<dbReference type="SMART" id="SM00874">
    <property type="entry name" value="B5"/>
    <property type="match status" value="1"/>
</dbReference>
<comment type="catalytic activity">
    <reaction evidence="14 15">
        <text>tRNA(Phe) + L-phenylalanine + ATP = L-phenylalanyl-tRNA(Phe) + AMP + diphosphate + H(+)</text>
        <dbReference type="Rhea" id="RHEA:19413"/>
        <dbReference type="Rhea" id="RHEA-COMP:9668"/>
        <dbReference type="Rhea" id="RHEA-COMP:9699"/>
        <dbReference type="ChEBI" id="CHEBI:15378"/>
        <dbReference type="ChEBI" id="CHEBI:30616"/>
        <dbReference type="ChEBI" id="CHEBI:33019"/>
        <dbReference type="ChEBI" id="CHEBI:58095"/>
        <dbReference type="ChEBI" id="CHEBI:78442"/>
        <dbReference type="ChEBI" id="CHEBI:78531"/>
        <dbReference type="ChEBI" id="CHEBI:456215"/>
        <dbReference type="EC" id="6.1.1.20"/>
    </reaction>
</comment>
<dbReference type="Pfam" id="PF03147">
    <property type="entry name" value="FDX-ACB"/>
    <property type="match status" value="1"/>
</dbReference>
<evidence type="ECO:0000256" key="11">
    <source>
        <dbReference type="ARBA" id="ARBA00022884"/>
    </source>
</evidence>
<evidence type="ECO:0000256" key="10">
    <source>
        <dbReference type="ARBA" id="ARBA00022842"/>
    </source>
</evidence>
<keyword evidence="11 16" id="KW-0694">RNA-binding</keyword>
<sequence length="793" mass="86085">MLLSINWLKDFITLDAPLEEIAEKLTVTGTEIESIMRPGAAVRGVRIAKIVECSQHPTKSGLKVTRLDVGEKEYPLCVTAAPNVKLGDVIPWFAPGSSTAGGMELEYRDFDGFNSAGMMASAKELGVPDLTDVYGILILPQDAPLGADAGAWLGLDDTVFDMSVTPNRGDLLSVLGAALEIHALFPQCDLHVPAVPKPGYDGEWTLPFEGITLGSEGCRAYRLGMADSVRIAPSPLQAGVRLCMSGMRPINNIVDATNYAMLALGQPLHAFDAASLPGRNIGVRAARDGEELVTLDGKTHKLLPSDLVISSSGVGVALAGVMGGLNSEITDKTEHVLLESANFAAPFVSKTSRRLGIPSEASFRYSRGVDPLLTETAMNYALHLMEQWGGVRAFSRNFYVQNGEIRPARVPLTAGKMKKILVWDDMNGAEAILKRLGIEKAAGDRDSAEYEVPTRRCDIAIEEDLIEEVGRIRGYDAIEPTIPVLHRAGALSPAMRLQRLLRSVAIGRGYTEAVTLSFVSPESLTLLRYPEAGQCKVVANPISADMSVMRPSLLPGLLNGVGKAVRGGWRDPIRVFEFGRVFVPENGAVKEVERIGGIAFSGKEKRALYASSKEDFMLVKGDVEALARSCNAALTFRRAQRADGHAGQTAEILFDGKTIGYLMCLKPDIAAQLDLDTPLYAFELDVEPFMETPLPRYAKNNPYPPVYRDISMLVARDVPADKVIADIREVAGSLLSTVRLFDVYEGQGVPEGFRSMAFSMAYRLSERTLKDAEVEEEHNGVRSGLEQKGYKLR</sequence>
<dbReference type="InterPro" id="IPR005146">
    <property type="entry name" value="B3/B4_tRNA-bd"/>
</dbReference>
<dbReference type="Gene3D" id="3.30.930.10">
    <property type="entry name" value="Bira Bifunctional Protein, Domain 2"/>
    <property type="match status" value="1"/>
</dbReference>
<dbReference type="SMART" id="SM00873">
    <property type="entry name" value="B3_4"/>
    <property type="match status" value="1"/>
</dbReference>
<name>A0A6L5Y8F7_9BACT</name>
<evidence type="ECO:0000256" key="8">
    <source>
        <dbReference type="ARBA" id="ARBA00022741"/>
    </source>
</evidence>
<feature type="domain" description="TRNA-binding" evidence="18">
    <location>
        <begin position="39"/>
        <end position="150"/>
    </location>
</feature>
<keyword evidence="6 15" id="KW-0436">Ligase</keyword>
<comment type="similarity">
    <text evidence="2 15">Belongs to the phenylalanyl-tRNA synthetase beta subunit family. Type 1 subfamily.</text>
</comment>
<dbReference type="InterPro" id="IPR045864">
    <property type="entry name" value="aa-tRNA-synth_II/BPL/LPL"/>
</dbReference>
<organism evidence="21 22">
    <name type="scientific">Pyramidobacter porci</name>
    <dbReference type="NCBI Taxonomy" id="2605789"/>
    <lineage>
        <taxon>Bacteria</taxon>
        <taxon>Thermotogati</taxon>
        <taxon>Synergistota</taxon>
        <taxon>Synergistia</taxon>
        <taxon>Synergistales</taxon>
        <taxon>Dethiosulfovibrionaceae</taxon>
        <taxon>Pyramidobacter</taxon>
    </lineage>
</organism>
<dbReference type="Pfam" id="PF17759">
    <property type="entry name" value="tRNA_synthFbeta"/>
    <property type="match status" value="1"/>
</dbReference>
<dbReference type="PANTHER" id="PTHR10947">
    <property type="entry name" value="PHENYLALANYL-TRNA SYNTHETASE BETA CHAIN AND LEUCINE-RICH REPEAT-CONTAINING PROTEIN 47"/>
    <property type="match status" value="1"/>
</dbReference>
<dbReference type="Pfam" id="PF03483">
    <property type="entry name" value="B3_4"/>
    <property type="match status" value="1"/>
</dbReference>
<comment type="subunit">
    <text evidence="3 15">Tetramer of two alpha and two beta subunits.</text>
</comment>
<dbReference type="RefSeq" id="WP_154527617.1">
    <property type="nucleotide sequence ID" value="NZ_VUNH01000001.1"/>
</dbReference>
<dbReference type="NCBIfam" id="TIGR00472">
    <property type="entry name" value="pheT_bact"/>
    <property type="match status" value="1"/>
</dbReference>
<evidence type="ECO:0000256" key="15">
    <source>
        <dbReference type="HAMAP-Rule" id="MF_00283"/>
    </source>
</evidence>
<dbReference type="InterPro" id="IPR005121">
    <property type="entry name" value="Fdx_antiC-bd"/>
</dbReference>
<dbReference type="Proteomes" id="UP000473699">
    <property type="component" value="Unassembled WGS sequence"/>
</dbReference>
<dbReference type="GO" id="GO:0000287">
    <property type="term" value="F:magnesium ion binding"/>
    <property type="evidence" value="ECO:0007669"/>
    <property type="project" value="UniProtKB-UniRule"/>
</dbReference>
<reference evidence="21 22" key="1">
    <citation type="submission" date="2019-08" db="EMBL/GenBank/DDBJ databases">
        <title>In-depth cultivation of the pig gut microbiome towards novel bacterial diversity and tailored functional studies.</title>
        <authorList>
            <person name="Wylensek D."/>
            <person name="Hitch T.C.A."/>
            <person name="Clavel T."/>
        </authorList>
    </citation>
    <scope>NUCLEOTIDE SEQUENCE [LARGE SCALE GENOMIC DNA]</scope>
    <source>
        <strain evidence="21 22">SM-530-WT-4B</strain>
    </source>
</reference>
<dbReference type="Gene3D" id="3.50.40.10">
    <property type="entry name" value="Phenylalanyl-trna Synthetase, Chain B, domain 3"/>
    <property type="match status" value="1"/>
</dbReference>
<dbReference type="PANTHER" id="PTHR10947:SF0">
    <property type="entry name" value="PHENYLALANINE--TRNA LIGASE BETA SUBUNIT"/>
    <property type="match status" value="1"/>
</dbReference>
<evidence type="ECO:0000256" key="9">
    <source>
        <dbReference type="ARBA" id="ARBA00022840"/>
    </source>
</evidence>
<feature type="domain" description="FDX-ACB" evidence="19">
    <location>
        <begin position="701"/>
        <end position="793"/>
    </location>
</feature>
<dbReference type="GO" id="GO:0009328">
    <property type="term" value="C:phenylalanine-tRNA ligase complex"/>
    <property type="evidence" value="ECO:0007669"/>
    <property type="project" value="TreeGrafter"/>
</dbReference>
<dbReference type="SUPFAM" id="SSF54991">
    <property type="entry name" value="Anticodon-binding domain of PheRS"/>
    <property type="match status" value="1"/>
</dbReference>
<dbReference type="Gene3D" id="3.30.70.380">
    <property type="entry name" value="Ferrodoxin-fold anticodon-binding domain"/>
    <property type="match status" value="1"/>
</dbReference>
<evidence type="ECO:0000256" key="1">
    <source>
        <dbReference type="ARBA" id="ARBA00004496"/>
    </source>
</evidence>
<keyword evidence="8 15" id="KW-0547">Nucleotide-binding</keyword>
<evidence type="ECO:0000256" key="14">
    <source>
        <dbReference type="ARBA" id="ARBA00049255"/>
    </source>
</evidence>
<dbReference type="CDD" id="cd00769">
    <property type="entry name" value="PheRS_beta_core"/>
    <property type="match status" value="1"/>
</dbReference>
<feature type="binding site" evidence="15">
    <location>
        <position position="468"/>
    </location>
    <ligand>
        <name>Mg(2+)</name>
        <dbReference type="ChEBI" id="CHEBI:18420"/>
        <note>shared with alpha subunit</note>
    </ligand>
</feature>
<comment type="cofactor">
    <cofactor evidence="15">
        <name>Mg(2+)</name>
        <dbReference type="ChEBI" id="CHEBI:18420"/>
    </cofactor>
    <text evidence="15">Binds 2 magnesium ions per tetramer.</text>
</comment>
<keyword evidence="9 15" id="KW-0067">ATP-binding</keyword>
<dbReference type="Gene3D" id="3.30.56.10">
    <property type="match status" value="2"/>
</dbReference>
<keyword evidence="7 15" id="KW-0479">Metal-binding</keyword>
<dbReference type="InterPro" id="IPR036690">
    <property type="entry name" value="Fdx_antiC-bd_sf"/>
</dbReference>
<feature type="binding site" evidence="15">
    <location>
        <position position="458"/>
    </location>
    <ligand>
        <name>Mg(2+)</name>
        <dbReference type="ChEBI" id="CHEBI:18420"/>
        <note>shared with alpha subunit</note>
    </ligand>
</feature>
<dbReference type="SUPFAM" id="SSF50249">
    <property type="entry name" value="Nucleic acid-binding proteins"/>
    <property type="match status" value="1"/>
</dbReference>
<keyword evidence="22" id="KW-1185">Reference proteome</keyword>
<feature type="binding site" evidence="15">
    <location>
        <position position="467"/>
    </location>
    <ligand>
        <name>Mg(2+)</name>
        <dbReference type="ChEBI" id="CHEBI:18420"/>
        <note>shared with alpha subunit</note>
    </ligand>
</feature>
<dbReference type="InterPro" id="IPR009061">
    <property type="entry name" value="DNA-bd_dom_put_sf"/>
</dbReference>
<comment type="caution">
    <text evidence="21">The sequence shown here is derived from an EMBL/GenBank/DDBJ whole genome shotgun (WGS) entry which is preliminary data.</text>
</comment>
<evidence type="ECO:0000259" key="20">
    <source>
        <dbReference type="PROSITE" id="PS51483"/>
    </source>
</evidence>
<dbReference type="SMART" id="SM00896">
    <property type="entry name" value="FDX-ACB"/>
    <property type="match status" value="1"/>
</dbReference>
<dbReference type="SUPFAM" id="SSF56037">
    <property type="entry name" value="PheT/TilS domain"/>
    <property type="match status" value="1"/>
</dbReference>
<dbReference type="Pfam" id="PF03484">
    <property type="entry name" value="B5"/>
    <property type="match status" value="1"/>
</dbReference>
<evidence type="ECO:0000313" key="21">
    <source>
        <dbReference type="EMBL" id="MST54473.1"/>
    </source>
</evidence>
<dbReference type="PROSITE" id="PS51447">
    <property type="entry name" value="FDX_ACB"/>
    <property type="match status" value="1"/>
</dbReference>
<evidence type="ECO:0000256" key="17">
    <source>
        <dbReference type="SAM" id="MobiDB-lite"/>
    </source>
</evidence>
<dbReference type="FunFam" id="3.30.70.380:FF:000001">
    <property type="entry name" value="Phenylalanine--tRNA ligase beta subunit"/>
    <property type="match status" value="1"/>
</dbReference>
<feature type="region of interest" description="Disordered" evidence="17">
    <location>
        <begin position="774"/>
        <end position="793"/>
    </location>
</feature>
<proteinExistence type="inferred from homology"/>
<dbReference type="InterPro" id="IPR002547">
    <property type="entry name" value="tRNA-bd_dom"/>
</dbReference>
<dbReference type="Gene3D" id="2.40.50.140">
    <property type="entry name" value="Nucleic acid-binding proteins"/>
    <property type="match status" value="1"/>
</dbReference>
<evidence type="ECO:0000256" key="5">
    <source>
        <dbReference type="ARBA" id="ARBA00022555"/>
    </source>
</evidence>
<evidence type="ECO:0000256" key="4">
    <source>
        <dbReference type="ARBA" id="ARBA00022490"/>
    </source>
</evidence>
<dbReference type="GO" id="GO:0006432">
    <property type="term" value="P:phenylalanyl-tRNA aminoacylation"/>
    <property type="evidence" value="ECO:0007669"/>
    <property type="project" value="UniProtKB-UniRule"/>
</dbReference>
<evidence type="ECO:0000313" key="22">
    <source>
        <dbReference type="Proteomes" id="UP000473699"/>
    </source>
</evidence>
<feature type="binding site" evidence="15">
    <location>
        <position position="464"/>
    </location>
    <ligand>
        <name>Mg(2+)</name>
        <dbReference type="ChEBI" id="CHEBI:18420"/>
        <note>shared with alpha subunit</note>
    </ligand>
</feature>
<evidence type="ECO:0000259" key="19">
    <source>
        <dbReference type="PROSITE" id="PS51447"/>
    </source>
</evidence>
<dbReference type="InterPro" id="IPR041616">
    <property type="entry name" value="PheRS_beta_core"/>
</dbReference>
<dbReference type="GO" id="GO:0004826">
    <property type="term" value="F:phenylalanine-tRNA ligase activity"/>
    <property type="evidence" value="ECO:0007669"/>
    <property type="project" value="UniProtKB-UniRule"/>
</dbReference>
<evidence type="ECO:0000256" key="2">
    <source>
        <dbReference type="ARBA" id="ARBA00008653"/>
    </source>
</evidence>
<dbReference type="SUPFAM" id="SSF55681">
    <property type="entry name" value="Class II aaRS and biotin synthetases"/>
    <property type="match status" value="1"/>
</dbReference>
<dbReference type="InterPro" id="IPR020825">
    <property type="entry name" value="Phe-tRNA_synthase-like_B3/B4"/>
</dbReference>
<evidence type="ECO:0000256" key="13">
    <source>
        <dbReference type="ARBA" id="ARBA00023146"/>
    </source>
</evidence>
<dbReference type="EC" id="6.1.1.20" evidence="15"/>
<keyword evidence="12 15" id="KW-0648">Protein biosynthesis</keyword>
<dbReference type="AlphaFoldDB" id="A0A6L5Y8F7"/>
<keyword evidence="5 16" id="KW-0820">tRNA-binding</keyword>
<dbReference type="InterPro" id="IPR033714">
    <property type="entry name" value="tRNA_bind_bactPheRS"/>
</dbReference>
<dbReference type="Pfam" id="PF01588">
    <property type="entry name" value="tRNA_bind"/>
    <property type="match status" value="1"/>
</dbReference>
<dbReference type="InterPro" id="IPR004532">
    <property type="entry name" value="Phe-tRNA-ligase_IIc_bsu_bact"/>
</dbReference>
<evidence type="ECO:0000256" key="3">
    <source>
        <dbReference type="ARBA" id="ARBA00011209"/>
    </source>
</evidence>
<protein>
    <recommendedName>
        <fullName evidence="15">Phenylalanine--tRNA ligase beta subunit</fullName>
        <ecNumber evidence="15">6.1.1.20</ecNumber>
    </recommendedName>
    <alternativeName>
        <fullName evidence="15">Phenylalanyl-tRNA synthetase beta subunit</fullName>
        <shortName evidence="15">PheRS</shortName>
    </alternativeName>
</protein>
<dbReference type="PROSITE" id="PS50886">
    <property type="entry name" value="TRBD"/>
    <property type="match status" value="1"/>
</dbReference>
<dbReference type="InterPro" id="IPR012340">
    <property type="entry name" value="NA-bd_OB-fold"/>
</dbReference>
<evidence type="ECO:0000256" key="12">
    <source>
        <dbReference type="ARBA" id="ARBA00022917"/>
    </source>
</evidence>
<dbReference type="InterPro" id="IPR005147">
    <property type="entry name" value="tRNA_synthase_B5-dom"/>
</dbReference>
<keyword evidence="10 15" id="KW-0460">Magnesium</keyword>
<dbReference type="PROSITE" id="PS51483">
    <property type="entry name" value="B5"/>
    <property type="match status" value="1"/>
</dbReference>
<accession>A0A6L5Y8F7</accession>
<dbReference type="SUPFAM" id="SSF46955">
    <property type="entry name" value="Putative DNA-binding domain"/>
    <property type="match status" value="1"/>
</dbReference>
<comment type="subcellular location">
    <subcellularLocation>
        <location evidence="1 15">Cytoplasm</location>
    </subcellularLocation>
</comment>
<dbReference type="GO" id="GO:0000049">
    <property type="term" value="F:tRNA binding"/>
    <property type="evidence" value="ECO:0007669"/>
    <property type="project" value="UniProtKB-UniRule"/>
</dbReference>
<keyword evidence="4 15" id="KW-0963">Cytoplasm</keyword>
<dbReference type="CDD" id="cd02796">
    <property type="entry name" value="tRNA_bind_bactPheRS"/>
    <property type="match status" value="1"/>
</dbReference>
<dbReference type="EMBL" id="VUNH01000001">
    <property type="protein sequence ID" value="MST54473.1"/>
    <property type="molecule type" value="Genomic_DNA"/>
</dbReference>
<dbReference type="GO" id="GO:0005524">
    <property type="term" value="F:ATP binding"/>
    <property type="evidence" value="ECO:0007669"/>
    <property type="project" value="UniProtKB-UniRule"/>
</dbReference>
<evidence type="ECO:0000256" key="16">
    <source>
        <dbReference type="PROSITE-ProRule" id="PRU00209"/>
    </source>
</evidence>
<feature type="domain" description="B5" evidence="20">
    <location>
        <begin position="405"/>
        <end position="480"/>
    </location>
</feature>
<evidence type="ECO:0000256" key="6">
    <source>
        <dbReference type="ARBA" id="ARBA00022598"/>
    </source>
</evidence>
<keyword evidence="13 15" id="KW-0030">Aminoacyl-tRNA synthetase</keyword>
<evidence type="ECO:0000256" key="7">
    <source>
        <dbReference type="ARBA" id="ARBA00022723"/>
    </source>
</evidence>
<evidence type="ECO:0000259" key="18">
    <source>
        <dbReference type="PROSITE" id="PS50886"/>
    </source>
</evidence>
<dbReference type="InterPro" id="IPR045060">
    <property type="entry name" value="Phe-tRNA-ligase_IIc_bsu"/>
</dbReference>
<gene>
    <name evidence="15" type="primary">pheT</name>
    <name evidence="21" type="ORF">FYJ74_00155</name>
</gene>